<comment type="caution">
    <text evidence="2">The sequence shown here is derived from an EMBL/GenBank/DDBJ whole genome shotgun (WGS) entry which is preliminary data.</text>
</comment>
<feature type="compositionally biased region" description="Basic and acidic residues" evidence="1">
    <location>
        <begin position="1"/>
        <end position="42"/>
    </location>
</feature>
<dbReference type="EMBL" id="SRLO01000659">
    <property type="protein sequence ID" value="TNN49378.1"/>
    <property type="molecule type" value="Genomic_DNA"/>
</dbReference>
<name>A0A4Z2G765_9TELE</name>
<dbReference type="Proteomes" id="UP000314294">
    <property type="component" value="Unassembled WGS sequence"/>
</dbReference>
<evidence type="ECO:0000313" key="3">
    <source>
        <dbReference type="Proteomes" id="UP000314294"/>
    </source>
</evidence>
<proteinExistence type="predicted"/>
<feature type="region of interest" description="Disordered" evidence="1">
    <location>
        <begin position="1"/>
        <end position="49"/>
    </location>
</feature>
<accession>A0A4Z2G765</accession>
<gene>
    <name evidence="2" type="ORF">EYF80_040439</name>
</gene>
<sequence>MPTGHEREDGAARPTEEGPRRDRQLHLSLKRGDSGFDHRMPEEGTGPMFTTVGVAPVGVTAPSLNVLTDVFDDADRIHGKA</sequence>
<evidence type="ECO:0000313" key="2">
    <source>
        <dbReference type="EMBL" id="TNN49378.1"/>
    </source>
</evidence>
<keyword evidence="3" id="KW-1185">Reference proteome</keyword>
<protein>
    <submittedName>
        <fullName evidence="2">Uncharacterized protein</fullName>
    </submittedName>
</protein>
<organism evidence="2 3">
    <name type="scientific">Liparis tanakae</name>
    <name type="common">Tanaka's snailfish</name>
    <dbReference type="NCBI Taxonomy" id="230148"/>
    <lineage>
        <taxon>Eukaryota</taxon>
        <taxon>Metazoa</taxon>
        <taxon>Chordata</taxon>
        <taxon>Craniata</taxon>
        <taxon>Vertebrata</taxon>
        <taxon>Euteleostomi</taxon>
        <taxon>Actinopterygii</taxon>
        <taxon>Neopterygii</taxon>
        <taxon>Teleostei</taxon>
        <taxon>Neoteleostei</taxon>
        <taxon>Acanthomorphata</taxon>
        <taxon>Eupercaria</taxon>
        <taxon>Perciformes</taxon>
        <taxon>Cottioidei</taxon>
        <taxon>Cottales</taxon>
        <taxon>Liparidae</taxon>
        <taxon>Liparis</taxon>
    </lineage>
</organism>
<reference evidence="2 3" key="1">
    <citation type="submission" date="2019-03" db="EMBL/GenBank/DDBJ databases">
        <title>First draft genome of Liparis tanakae, snailfish: a comprehensive survey of snailfish specific genes.</title>
        <authorList>
            <person name="Kim W."/>
            <person name="Song I."/>
            <person name="Jeong J.-H."/>
            <person name="Kim D."/>
            <person name="Kim S."/>
            <person name="Ryu S."/>
            <person name="Song J.Y."/>
            <person name="Lee S.K."/>
        </authorList>
    </citation>
    <scope>NUCLEOTIDE SEQUENCE [LARGE SCALE GENOMIC DNA]</scope>
    <source>
        <tissue evidence="2">Muscle</tissue>
    </source>
</reference>
<evidence type="ECO:0000256" key="1">
    <source>
        <dbReference type="SAM" id="MobiDB-lite"/>
    </source>
</evidence>
<dbReference type="AlphaFoldDB" id="A0A4Z2G765"/>